<dbReference type="GO" id="GO:0046872">
    <property type="term" value="F:metal ion binding"/>
    <property type="evidence" value="ECO:0007669"/>
    <property type="project" value="UniProtKB-KW"/>
</dbReference>
<comment type="similarity">
    <text evidence="1">Belongs to the FLZ family.</text>
</comment>
<feature type="compositionally biased region" description="Basic residues" evidence="4">
    <location>
        <begin position="1"/>
        <end position="11"/>
    </location>
</feature>
<dbReference type="EMBL" id="JBBWWQ010000003">
    <property type="protein sequence ID" value="KAK8951588.1"/>
    <property type="molecule type" value="Genomic_DNA"/>
</dbReference>
<protein>
    <recommendedName>
        <fullName evidence="5">FLZ-type domain-containing protein</fullName>
    </recommendedName>
</protein>
<evidence type="ECO:0000259" key="5">
    <source>
        <dbReference type="PROSITE" id="PS51795"/>
    </source>
</evidence>
<reference evidence="6 7" key="1">
    <citation type="journal article" date="2022" name="Nat. Plants">
        <title>Genomes of leafy and leafless Platanthera orchids illuminate the evolution of mycoheterotrophy.</title>
        <authorList>
            <person name="Li M.H."/>
            <person name="Liu K.W."/>
            <person name="Li Z."/>
            <person name="Lu H.C."/>
            <person name="Ye Q.L."/>
            <person name="Zhang D."/>
            <person name="Wang J.Y."/>
            <person name="Li Y.F."/>
            <person name="Zhong Z.M."/>
            <person name="Liu X."/>
            <person name="Yu X."/>
            <person name="Liu D.K."/>
            <person name="Tu X.D."/>
            <person name="Liu B."/>
            <person name="Hao Y."/>
            <person name="Liao X.Y."/>
            <person name="Jiang Y.T."/>
            <person name="Sun W.H."/>
            <person name="Chen J."/>
            <person name="Chen Y.Q."/>
            <person name="Ai Y."/>
            <person name="Zhai J.W."/>
            <person name="Wu S.S."/>
            <person name="Zhou Z."/>
            <person name="Hsiao Y.Y."/>
            <person name="Wu W.L."/>
            <person name="Chen Y.Y."/>
            <person name="Lin Y.F."/>
            <person name="Hsu J.L."/>
            <person name="Li C.Y."/>
            <person name="Wang Z.W."/>
            <person name="Zhao X."/>
            <person name="Zhong W.Y."/>
            <person name="Ma X.K."/>
            <person name="Ma L."/>
            <person name="Huang J."/>
            <person name="Chen G.Z."/>
            <person name="Huang M.Z."/>
            <person name="Huang L."/>
            <person name="Peng D.H."/>
            <person name="Luo Y.B."/>
            <person name="Zou S.Q."/>
            <person name="Chen S.P."/>
            <person name="Lan S."/>
            <person name="Tsai W.C."/>
            <person name="Van de Peer Y."/>
            <person name="Liu Z.J."/>
        </authorList>
    </citation>
    <scope>NUCLEOTIDE SEQUENCE [LARGE SCALE GENOMIC DNA]</scope>
    <source>
        <strain evidence="6">Lor287</strain>
    </source>
</reference>
<evidence type="ECO:0000256" key="1">
    <source>
        <dbReference type="ARBA" id="ARBA00009374"/>
    </source>
</evidence>
<comment type="caution">
    <text evidence="6">The sequence shown here is derived from an EMBL/GenBank/DDBJ whole genome shotgun (WGS) entry which is preliminary data.</text>
</comment>
<dbReference type="PANTHER" id="PTHR47208">
    <property type="entry name" value="OS02G0174800 PROTEIN"/>
    <property type="match status" value="1"/>
</dbReference>
<accession>A0AAP0BVH8</accession>
<keyword evidence="2" id="KW-0479">Metal-binding</keyword>
<dbReference type="Pfam" id="PF04570">
    <property type="entry name" value="zf-FLZ"/>
    <property type="match status" value="1"/>
</dbReference>
<gene>
    <name evidence="6" type="ORF">KSP39_PZI003247</name>
</gene>
<feature type="domain" description="FLZ-type" evidence="5">
    <location>
        <begin position="107"/>
        <end position="150"/>
    </location>
</feature>
<evidence type="ECO:0000256" key="2">
    <source>
        <dbReference type="ARBA" id="ARBA00022723"/>
    </source>
</evidence>
<evidence type="ECO:0000256" key="4">
    <source>
        <dbReference type="SAM" id="MobiDB-lite"/>
    </source>
</evidence>
<dbReference type="InterPro" id="IPR007650">
    <property type="entry name" value="Zf-FLZ_dom"/>
</dbReference>
<evidence type="ECO:0000313" key="6">
    <source>
        <dbReference type="EMBL" id="KAK8951588.1"/>
    </source>
</evidence>
<dbReference type="InterPro" id="IPR044604">
    <property type="entry name" value="FLZ12/13/14"/>
</dbReference>
<dbReference type="AlphaFoldDB" id="A0AAP0BVH8"/>
<evidence type="ECO:0000256" key="3">
    <source>
        <dbReference type="PROSITE-ProRule" id="PRU01131"/>
    </source>
</evidence>
<sequence>MLARRTAHKLRTNNGAGNLIPAPTSPLERNPLSPRGWKKRDSDGVGLGIVAKLDCAASSGAGVSVRRRKLLFCSGTAPIAIGSSKAAETGSSDDQSGVAGGEFPVADFLRCCYLCRKRLHGKDIYMYRGEKAFCSKECRNQQIVSDECKEKWGSEVLRRADLSSSPCSGDGAGDRDGRLFFAGITAAY</sequence>
<dbReference type="Proteomes" id="UP001418222">
    <property type="component" value="Unassembled WGS sequence"/>
</dbReference>
<evidence type="ECO:0000313" key="7">
    <source>
        <dbReference type="Proteomes" id="UP001418222"/>
    </source>
</evidence>
<feature type="region of interest" description="Disordered" evidence="4">
    <location>
        <begin position="1"/>
        <end position="39"/>
    </location>
</feature>
<proteinExistence type="inferred from homology"/>
<feature type="zinc finger region" description="FLZ-type" evidence="3">
    <location>
        <begin position="107"/>
        <end position="150"/>
    </location>
</feature>
<dbReference type="PROSITE" id="PS51795">
    <property type="entry name" value="ZF_FLZ"/>
    <property type="match status" value="1"/>
</dbReference>
<organism evidence="6 7">
    <name type="scientific">Platanthera zijinensis</name>
    <dbReference type="NCBI Taxonomy" id="2320716"/>
    <lineage>
        <taxon>Eukaryota</taxon>
        <taxon>Viridiplantae</taxon>
        <taxon>Streptophyta</taxon>
        <taxon>Embryophyta</taxon>
        <taxon>Tracheophyta</taxon>
        <taxon>Spermatophyta</taxon>
        <taxon>Magnoliopsida</taxon>
        <taxon>Liliopsida</taxon>
        <taxon>Asparagales</taxon>
        <taxon>Orchidaceae</taxon>
        <taxon>Orchidoideae</taxon>
        <taxon>Orchideae</taxon>
        <taxon>Orchidinae</taxon>
        <taxon>Platanthera</taxon>
    </lineage>
</organism>
<dbReference type="PANTHER" id="PTHR47208:SF1">
    <property type="entry name" value="OS02G0174800 PROTEIN"/>
    <property type="match status" value="1"/>
</dbReference>
<keyword evidence="7" id="KW-1185">Reference proteome</keyword>
<name>A0AAP0BVH8_9ASPA</name>